<dbReference type="AlphaFoldDB" id="A0A8B6CRF1"/>
<dbReference type="Proteomes" id="UP000596742">
    <property type="component" value="Unassembled WGS sequence"/>
</dbReference>
<evidence type="ECO:0000313" key="2">
    <source>
        <dbReference type="Proteomes" id="UP000596742"/>
    </source>
</evidence>
<name>A0A8B6CRF1_MYTGA</name>
<keyword evidence="2" id="KW-1185">Reference proteome</keyword>
<organism evidence="1 2">
    <name type="scientific">Mytilus galloprovincialis</name>
    <name type="common">Mediterranean mussel</name>
    <dbReference type="NCBI Taxonomy" id="29158"/>
    <lineage>
        <taxon>Eukaryota</taxon>
        <taxon>Metazoa</taxon>
        <taxon>Spiralia</taxon>
        <taxon>Lophotrochozoa</taxon>
        <taxon>Mollusca</taxon>
        <taxon>Bivalvia</taxon>
        <taxon>Autobranchia</taxon>
        <taxon>Pteriomorphia</taxon>
        <taxon>Mytilida</taxon>
        <taxon>Mytiloidea</taxon>
        <taxon>Mytilidae</taxon>
        <taxon>Mytilinae</taxon>
        <taxon>Mytilus</taxon>
    </lineage>
</organism>
<sequence>MDYPNETLPFILRKKHAHFSLIDWKEENKISGEQLSENEASKLISDIGLSYYLKTKSCNSSNYPYMPSSSGWNNMCGRIQSLPALPSDIHCSLDTTCYNITCCTDILGVGRSLSIALSVDSCRYTVSLQMERLQRNISLMKYEWDFSLVSWFSSYRLPLITAKEIPPQWAITKLREDMGIEQYLIGKLCNMDLIQQPLMKECSNQFQDNPLDEDGVNCVMSSCYGFECCVDTPILNTSVQIAWEFLECRNTIHLHIEKLDKKMKIRSSDFGAGHTFSLLGIFKMWYQINSVEVNNTYVINVNISVCYETDRCELKLRILTDHVADRKVCDYSTGFLDNSFKLDQWINNRHVESKVTNGDVVANQLMVDLGVDDFIESSSQCDINLSPYSEAVNGWNNDCPNDTASVTVLPDNIKCYMSAACNMISCCVYVDIFRRSVFASLEINTCQYILVVYLEHLIYEVHLLNYQWACSVILPIEKLVCQMTKNCQGLQCCVDAEFVIGERNVFTSFEINVCDELDYSIERKKFQRSILTGSRRRRSRSSSSGNSKLNIMNNHSFCNCKLPSFIKVLSLASRFTLLNSSRPGGGCPLMFLLKLIEAS</sequence>
<gene>
    <name evidence="1" type="ORF">MGAL_10B090556</name>
</gene>
<evidence type="ECO:0000313" key="1">
    <source>
        <dbReference type="EMBL" id="VDI08522.1"/>
    </source>
</evidence>
<proteinExistence type="predicted"/>
<accession>A0A8B6CRF1</accession>
<comment type="caution">
    <text evidence="1">The sequence shown here is derived from an EMBL/GenBank/DDBJ whole genome shotgun (WGS) entry which is preliminary data.</text>
</comment>
<dbReference type="EMBL" id="UYJE01002196">
    <property type="protein sequence ID" value="VDI08522.1"/>
    <property type="molecule type" value="Genomic_DNA"/>
</dbReference>
<reference evidence="1" key="1">
    <citation type="submission" date="2018-11" db="EMBL/GenBank/DDBJ databases">
        <authorList>
            <person name="Alioto T."/>
            <person name="Alioto T."/>
        </authorList>
    </citation>
    <scope>NUCLEOTIDE SEQUENCE</scope>
</reference>
<protein>
    <submittedName>
        <fullName evidence="1">Uncharacterized protein</fullName>
    </submittedName>
</protein>